<keyword evidence="3" id="KW-1185">Reference proteome</keyword>
<feature type="region of interest" description="Disordered" evidence="1">
    <location>
        <begin position="61"/>
        <end position="144"/>
    </location>
</feature>
<feature type="region of interest" description="Disordered" evidence="1">
    <location>
        <begin position="160"/>
        <end position="211"/>
    </location>
</feature>
<reference evidence="2 3" key="1">
    <citation type="journal article" date="2019" name="Nat. Ecol. Evol.">
        <title>Megaphylogeny resolves global patterns of mushroom evolution.</title>
        <authorList>
            <person name="Varga T."/>
            <person name="Krizsan K."/>
            <person name="Foldi C."/>
            <person name="Dima B."/>
            <person name="Sanchez-Garcia M."/>
            <person name="Sanchez-Ramirez S."/>
            <person name="Szollosi G.J."/>
            <person name="Szarkandi J.G."/>
            <person name="Papp V."/>
            <person name="Albert L."/>
            <person name="Andreopoulos W."/>
            <person name="Angelini C."/>
            <person name="Antonin V."/>
            <person name="Barry K.W."/>
            <person name="Bougher N.L."/>
            <person name="Buchanan P."/>
            <person name="Buyck B."/>
            <person name="Bense V."/>
            <person name="Catcheside P."/>
            <person name="Chovatia M."/>
            <person name="Cooper J."/>
            <person name="Damon W."/>
            <person name="Desjardin D."/>
            <person name="Finy P."/>
            <person name="Geml J."/>
            <person name="Haridas S."/>
            <person name="Hughes K."/>
            <person name="Justo A."/>
            <person name="Karasinski D."/>
            <person name="Kautmanova I."/>
            <person name="Kiss B."/>
            <person name="Kocsube S."/>
            <person name="Kotiranta H."/>
            <person name="LaButti K.M."/>
            <person name="Lechner B.E."/>
            <person name="Liimatainen K."/>
            <person name="Lipzen A."/>
            <person name="Lukacs Z."/>
            <person name="Mihaltcheva S."/>
            <person name="Morgado L.N."/>
            <person name="Niskanen T."/>
            <person name="Noordeloos M.E."/>
            <person name="Ohm R.A."/>
            <person name="Ortiz-Santana B."/>
            <person name="Ovrebo C."/>
            <person name="Racz N."/>
            <person name="Riley R."/>
            <person name="Savchenko A."/>
            <person name="Shiryaev A."/>
            <person name="Soop K."/>
            <person name="Spirin V."/>
            <person name="Szebenyi C."/>
            <person name="Tomsovsky M."/>
            <person name="Tulloss R.E."/>
            <person name="Uehling J."/>
            <person name="Grigoriev I.V."/>
            <person name="Vagvolgyi C."/>
            <person name="Papp T."/>
            <person name="Martin F.M."/>
            <person name="Miettinen O."/>
            <person name="Hibbett D.S."/>
            <person name="Nagy L.G."/>
        </authorList>
    </citation>
    <scope>NUCLEOTIDE SEQUENCE [LARGE SCALE GENOMIC DNA]</scope>
    <source>
        <strain evidence="2 3">HHB13444</strain>
    </source>
</reference>
<dbReference type="Proteomes" id="UP000308197">
    <property type="component" value="Unassembled WGS sequence"/>
</dbReference>
<evidence type="ECO:0000313" key="3">
    <source>
        <dbReference type="Proteomes" id="UP000308197"/>
    </source>
</evidence>
<evidence type="ECO:0000313" key="2">
    <source>
        <dbReference type="EMBL" id="TFK82497.1"/>
    </source>
</evidence>
<sequence length="211" mass="23099">MSTTLATRQGTAFFSSRKNSLAPAYLRGPSHSLRTFFAYVAASKHTIPDLWDVLHPSKPALSGLPLNEKPARRGGGLGIRRPKKPSLRHSQYQGADHHRRLLDHTQNRPPGVANVLDSTIPSDTGWSSSRTPVALAGHDRPPEYERPVQSCWDLLSSAQRRCHPGPDSTAATSQLAPRPPRVLVGSRGRPDMRISGAEVAERADTRRVQVS</sequence>
<dbReference type="AlphaFoldDB" id="A0A5C3P105"/>
<feature type="compositionally biased region" description="Polar residues" evidence="1">
    <location>
        <begin position="116"/>
        <end position="131"/>
    </location>
</feature>
<evidence type="ECO:0000256" key="1">
    <source>
        <dbReference type="SAM" id="MobiDB-lite"/>
    </source>
</evidence>
<protein>
    <submittedName>
        <fullName evidence="2">Uncharacterized protein</fullName>
    </submittedName>
</protein>
<dbReference type="EMBL" id="ML211480">
    <property type="protein sequence ID" value="TFK82497.1"/>
    <property type="molecule type" value="Genomic_DNA"/>
</dbReference>
<feature type="compositionally biased region" description="Basic and acidic residues" evidence="1">
    <location>
        <begin position="199"/>
        <end position="211"/>
    </location>
</feature>
<name>A0A5C3P105_9APHY</name>
<dbReference type="InParanoid" id="A0A5C3P105"/>
<proteinExistence type="predicted"/>
<gene>
    <name evidence="2" type="ORF">K466DRAFT_299501</name>
</gene>
<accession>A0A5C3P105</accession>
<organism evidence="2 3">
    <name type="scientific">Polyporus arcularius HHB13444</name>
    <dbReference type="NCBI Taxonomy" id="1314778"/>
    <lineage>
        <taxon>Eukaryota</taxon>
        <taxon>Fungi</taxon>
        <taxon>Dikarya</taxon>
        <taxon>Basidiomycota</taxon>
        <taxon>Agaricomycotina</taxon>
        <taxon>Agaricomycetes</taxon>
        <taxon>Polyporales</taxon>
        <taxon>Polyporaceae</taxon>
        <taxon>Polyporus</taxon>
    </lineage>
</organism>